<dbReference type="PANTHER" id="PTHR13693:SF3">
    <property type="entry name" value="LD36009P"/>
    <property type="match status" value="1"/>
</dbReference>
<dbReference type="Proteomes" id="UP001501509">
    <property type="component" value="Unassembled WGS sequence"/>
</dbReference>
<evidence type="ECO:0000259" key="5">
    <source>
        <dbReference type="Pfam" id="PF00155"/>
    </source>
</evidence>
<dbReference type="GO" id="GO:0008483">
    <property type="term" value="F:transaminase activity"/>
    <property type="evidence" value="ECO:0007669"/>
    <property type="project" value="UniProtKB-KW"/>
</dbReference>
<dbReference type="Gene3D" id="3.90.1150.10">
    <property type="entry name" value="Aspartate Aminotransferase, domain 1"/>
    <property type="match status" value="1"/>
</dbReference>
<dbReference type="PANTHER" id="PTHR13693">
    <property type="entry name" value="CLASS II AMINOTRANSFERASE/8-AMINO-7-OXONONANOATE SYNTHASE"/>
    <property type="match status" value="1"/>
</dbReference>
<evidence type="ECO:0000256" key="2">
    <source>
        <dbReference type="ARBA" id="ARBA00013187"/>
    </source>
</evidence>
<dbReference type="InterPro" id="IPR015421">
    <property type="entry name" value="PyrdxlP-dep_Trfase_major"/>
</dbReference>
<comment type="catalytic activity">
    <reaction evidence="4">
        <text>6-carboxyhexanoyl-[ACP] + L-alanine + H(+) = (8S)-8-amino-7-oxononanoate + holo-[ACP] + CO2</text>
        <dbReference type="Rhea" id="RHEA:42288"/>
        <dbReference type="Rhea" id="RHEA-COMP:9685"/>
        <dbReference type="Rhea" id="RHEA-COMP:9955"/>
        <dbReference type="ChEBI" id="CHEBI:15378"/>
        <dbReference type="ChEBI" id="CHEBI:16526"/>
        <dbReference type="ChEBI" id="CHEBI:57972"/>
        <dbReference type="ChEBI" id="CHEBI:64479"/>
        <dbReference type="ChEBI" id="CHEBI:78846"/>
        <dbReference type="ChEBI" id="CHEBI:149468"/>
        <dbReference type="EC" id="2.3.1.47"/>
    </reaction>
</comment>
<dbReference type="EMBL" id="BAAATD010000014">
    <property type="protein sequence ID" value="GAA2628842.1"/>
    <property type="molecule type" value="Genomic_DNA"/>
</dbReference>
<dbReference type="InterPro" id="IPR050087">
    <property type="entry name" value="AON_synthase_class-II"/>
</dbReference>
<dbReference type="Gene3D" id="3.40.640.10">
    <property type="entry name" value="Type I PLP-dependent aspartate aminotransferase-like (Major domain)"/>
    <property type="match status" value="1"/>
</dbReference>
<evidence type="ECO:0000313" key="6">
    <source>
        <dbReference type="EMBL" id="GAA2628842.1"/>
    </source>
</evidence>
<organism evidence="6 7">
    <name type="scientific">Actinomadura fulvescens</name>
    <dbReference type="NCBI Taxonomy" id="46160"/>
    <lineage>
        <taxon>Bacteria</taxon>
        <taxon>Bacillati</taxon>
        <taxon>Actinomycetota</taxon>
        <taxon>Actinomycetes</taxon>
        <taxon>Streptosporangiales</taxon>
        <taxon>Thermomonosporaceae</taxon>
        <taxon>Actinomadura</taxon>
    </lineage>
</organism>
<dbReference type="InterPro" id="IPR015424">
    <property type="entry name" value="PyrdxlP-dep_Trfase"/>
</dbReference>
<keyword evidence="3" id="KW-0808">Transferase</keyword>
<evidence type="ECO:0000256" key="3">
    <source>
        <dbReference type="ARBA" id="ARBA00022679"/>
    </source>
</evidence>
<accession>A0ABP6D1D1</accession>
<sequence length="410" mass="43688">MITLANRMVTVSYHPSVMDVFDKCVRRRDIELASKDLPFYRPIEKRLPGGEVLVDGRAVLMAGSNDYLALSGDPRLQAAAVEAIRGLGTGNSGSRALNGTLALHEKLEEELAGFLGHEAAMVVSTGYQANLALSPLFGPDDVLFADRHVHASLVEAVRLGQARFRRYRHNDAADLARMLATADPSAGRLILTEGMFSTTGDLCDLPAISDLARRHGARVVLDGAHDIGLLGTYGGGVAEDIAVDVQTLTFSKCFGTIGGAVTGSRRVIDYLRYHARAALFSASLPAACTAAALAALDIIRGEPERRWRVLAAAERLRAGLAELGFAVVPGRTPTIPLHIGDTPLCLRAWAELLDEGIFTNAMIPPSVPEGRALIRLSVTADHGDAHLERVLDAVAAVGRRLNLIACAGAR</sequence>
<dbReference type="InterPro" id="IPR004839">
    <property type="entry name" value="Aminotransferase_I/II_large"/>
</dbReference>
<dbReference type="InterPro" id="IPR015422">
    <property type="entry name" value="PyrdxlP-dep_Trfase_small"/>
</dbReference>
<dbReference type="Pfam" id="PF00155">
    <property type="entry name" value="Aminotran_1_2"/>
    <property type="match status" value="1"/>
</dbReference>
<keyword evidence="6" id="KW-0032">Aminotransferase</keyword>
<feature type="domain" description="Aminotransferase class I/classII large" evidence="5">
    <location>
        <begin position="63"/>
        <end position="394"/>
    </location>
</feature>
<comment type="caution">
    <text evidence="6">The sequence shown here is derived from an EMBL/GenBank/DDBJ whole genome shotgun (WGS) entry which is preliminary data.</text>
</comment>
<reference evidence="7" key="1">
    <citation type="journal article" date="2019" name="Int. J. Syst. Evol. Microbiol.">
        <title>The Global Catalogue of Microorganisms (GCM) 10K type strain sequencing project: providing services to taxonomists for standard genome sequencing and annotation.</title>
        <authorList>
            <consortium name="The Broad Institute Genomics Platform"/>
            <consortium name="The Broad Institute Genome Sequencing Center for Infectious Disease"/>
            <person name="Wu L."/>
            <person name="Ma J."/>
        </authorList>
    </citation>
    <scope>NUCLEOTIDE SEQUENCE [LARGE SCALE GENOMIC DNA]</scope>
    <source>
        <strain evidence="7">JCM 6833</strain>
    </source>
</reference>
<protein>
    <recommendedName>
        <fullName evidence="2">8-amino-7-oxononanoate synthase</fullName>
        <ecNumber evidence="2">2.3.1.47</ecNumber>
    </recommendedName>
</protein>
<dbReference type="SUPFAM" id="SSF53383">
    <property type="entry name" value="PLP-dependent transferases"/>
    <property type="match status" value="1"/>
</dbReference>
<evidence type="ECO:0000313" key="7">
    <source>
        <dbReference type="Proteomes" id="UP001501509"/>
    </source>
</evidence>
<gene>
    <name evidence="6" type="ORF">GCM10010411_77840</name>
</gene>
<keyword evidence="7" id="KW-1185">Reference proteome</keyword>
<evidence type="ECO:0000256" key="1">
    <source>
        <dbReference type="ARBA" id="ARBA00001933"/>
    </source>
</evidence>
<proteinExistence type="predicted"/>
<evidence type="ECO:0000256" key="4">
    <source>
        <dbReference type="ARBA" id="ARBA00047715"/>
    </source>
</evidence>
<name>A0ABP6D1D1_9ACTN</name>
<dbReference type="EC" id="2.3.1.47" evidence="2"/>
<comment type="cofactor">
    <cofactor evidence="1">
        <name>pyridoxal 5'-phosphate</name>
        <dbReference type="ChEBI" id="CHEBI:597326"/>
    </cofactor>
</comment>